<dbReference type="InterPro" id="IPR003593">
    <property type="entry name" value="AAA+_ATPase"/>
</dbReference>
<dbReference type="CDD" id="cd00009">
    <property type="entry name" value="AAA"/>
    <property type="match status" value="1"/>
</dbReference>
<name>A0A1I6CZR6_9FIRM</name>
<dbReference type="NCBIfam" id="TIGR02640">
    <property type="entry name" value="gas_vesic_GvpN"/>
    <property type="match status" value="1"/>
</dbReference>
<dbReference type="Gene3D" id="3.40.50.300">
    <property type="entry name" value="P-loop containing nucleotide triphosphate hydrolases"/>
    <property type="match status" value="1"/>
</dbReference>
<dbReference type="InterPro" id="IPR027417">
    <property type="entry name" value="P-loop_NTPase"/>
</dbReference>
<dbReference type="GO" id="GO:0031412">
    <property type="term" value="P:gas vesicle organization"/>
    <property type="evidence" value="ECO:0007669"/>
    <property type="project" value="InterPro"/>
</dbReference>
<dbReference type="PANTHER" id="PTHR48103:SF2">
    <property type="entry name" value="MIDASIN"/>
    <property type="match status" value="1"/>
</dbReference>
<dbReference type="SMART" id="SM00382">
    <property type="entry name" value="AAA"/>
    <property type="match status" value="1"/>
</dbReference>
<keyword evidence="3" id="KW-0963">Cytoplasm</keyword>
<evidence type="ECO:0000256" key="5">
    <source>
        <dbReference type="ARBA" id="ARBA00022801"/>
    </source>
</evidence>
<comment type="subcellular location">
    <subcellularLocation>
        <location evidence="1">Cytoplasm</location>
    </subcellularLocation>
    <subcellularLocation>
        <location evidence="8">Gas vesicle</location>
    </subcellularLocation>
</comment>
<dbReference type="STRING" id="39060.SAMN05660706_103131"/>
<gene>
    <name evidence="11" type="ORF">SAMN05660706_103131</name>
</gene>
<evidence type="ECO:0000256" key="3">
    <source>
        <dbReference type="ARBA" id="ARBA00022490"/>
    </source>
</evidence>
<keyword evidence="4" id="KW-0547">Nucleotide-binding</keyword>
<dbReference type="Pfam" id="PF07728">
    <property type="entry name" value="AAA_5"/>
    <property type="match status" value="1"/>
</dbReference>
<evidence type="ECO:0000313" key="12">
    <source>
        <dbReference type="Proteomes" id="UP000199584"/>
    </source>
</evidence>
<proteinExistence type="inferred from homology"/>
<dbReference type="GO" id="GO:0030687">
    <property type="term" value="C:preribosome, large subunit precursor"/>
    <property type="evidence" value="ECO:0007669"/>
    <property type="project" value="TreeGrafter"/>
</dbReference>
<comment type="catalytic activity">
    <reaction evidence="9">
        <text>ATP + H2O = ADP + phosphate + H(+)</text>
        <dbReference type="Rhea" id="RHEA:13065"/>
        <dbReference type="ChEBI" id="CHEBI:15377"/>
        <dbReference type="ChEBI" id="CHEBI:15378"/>
        <dbReference type="ChEBI" id="CHEBI:30616"/>
        <dbReference type="ChEBI" id="CHEBI:43474"/>
        <dbReference type="ChEBI" id="CHEBI:456216"/>
    </reaction>
</comment>
<organism evidence="11 12">
    <name type="scientific">Desulfoscipio geothermicus DSM 3669</name>
    <dbReference type="NCBI Taxonomy" id="1121426"/>
    <lineage>
        <taxon>Bacteria</taxon>
        <taxon>Bacillati</taxon>
        <taxon>Bacillota</taxon>
        <taxon>Clostridia</taxon>
        <taxon>Eubacteriales</taxon>
        <taxon>Desulfallaceae</taxon>
        <taxon>Desulfoscipio</taxon>
    </lineage>
</organism>
<dbReference type="GO" id="GO:0031411">
    <property type="term" value="C:gas vesicle"/>
    <property type="evidence" value="ECO:0007669"/>
    <property type="project" value="UniProtKB-SubCell"/>
</dbReference>
<dbReference type="RefSeq" id="WP_092481977.1">
    <property type="nucleotide sequence ID" value="NZ_FOYM01000003.1"/>
</dbReference>
<evidence type="ECO:0000256" key="1">
    <source>
        <dbReference type="ARBA" id="ARBA00004496"/>
    </source>
</evidence>
<dbReference type="GO" id="GO:0000027">
    <property type="term" value="P:ribosomal large subunit assembly"/>
    <property type="evidence" value="ECO:0007669"/>
    <property type="project" value="TreeGrafter"/>
</dbReference>
<evidence type="ECO:0000256" key="6">
    <source>
        <dbReference type="ARBA" id="ARBA00022840"/>
    </source>
</evidence>
<accession>A0A1I6CZR6</accession>
<evidence type="ECO:0000256" key="9">
    <source>
        <dbReference type="ARBA" id="ARBA00049360"/>
    </source>
</evidence>
<dbReference type="SUPFAM" id="SSF52540">
    <property type="entry name" value="P-loop containing nucleoside triphosphate hydrolases"/>
    <property type="match status" value="1"/>
</dbReference>
<evidence type="ECO:0000313" key="11">
    <source>
        <dbReference type="EMBL" id="SFQ98592.1"/>
    </source>
</evidence>
<evidence type="ECO:0000256" key="2">
    <source>
        <dbReference type="ARBA" id="ARBA00009417"/>
    </source>
</evidence>
<evidence type="ECO:0000259" key="10">
    <source>
        <dbReference type="SMART" id="SM00382"/>
    </source>
</evidence>
<evidence type="ECO:0000256" key="7">
    <source>
        <dbReference type="ARBA" id="ARBA00022987"/>
    </source>
</evidence>
<dbReference type="InterPro" id="IPR011704">
    <property type="entry name" value="ATPase_dyneun-rel_AAA"/>
</dbReference>
<dbReference type="GO" id="GO:0005524">
    <property type="term" value="F:ATP binding"/>
    <property type="evidence" value="ECO:0007669"/>
    <property type="project" value="UniProtKB-KW"/>
</dbReference>
<keyword evidence="6" id="KW-0067">ATP-binding</keyword>
<evidence type="ECO:0000256" key="4">
    <source>
        <dbReference type="ARBA" id="ARBA00022741"/>
    </source>
</evidence>
<sequence length="301" mass="33975">MKVEQLSPRGFNEQEFIKTPYIDDITERALTYIKAGFPVNFSGPAGTGKTTLALYLASKIGRPVVLLHGSSEINSSNLIGGNYGYRRKYKLDNYIHSVQEVEESLYYQWVEGILGNACRNGMVLVYDEFTRSRPEVNNLLLSVLEEKILSLPGWQKEKHYLRVHPDFRAVFTSNPEEYAGVHRAQVALIDRMINLEMGQYDRHTEIAITSAKSGLSEDEAAFIVDLVRNFRKKCGLESNVSVRSSIRIAAIIHSAGEKACLKNNGEFFGKIITDVLFSEIRDAEPEKRQLAVKIIKEIIAQ</sequence>
<keyword evidence="12" id="KW-1185">Reference proteome</keyword>
<dbReference type="GO" id="GO:0016887">
    <property type="term" value="F:ATP hydrolysis activity"/>
    <property type="evidence" value="ECO:0007669"/>
    <property type="project" value="InterPro"/>
</dbReference>
<dbReference type="GO" id="GO:0005737">
    <property type="term" value="C:cytoplasm"/>
    <property type="evidence" value="ECO:0007669"/>
    <property type="project" value="UniProtKB-SubCell"/>
</dbReference>
<protein>
    <submittedName>
        <fullName evidence="11">Gas vesicle protein GvpN</fullName>
    </submittedName>
</protein>
<evidence type="ECO:0000256" key="8">
    <source>
        <dbReference type="ARBA" id="ARBA00035108"/>
    </source>
</evidence>
<dbReference type="AlphaFoldDB" id="A0A1I6CZR6"/>
<feature type="domain" description="AAA+ ATPase" evidence="10">
    <location>
        <begin position="35"/>
        <end position="234"/>
    </location>
</feature>
<reference evidence="12" key="1">
    <citation type="submission" date="2016-10" db="EMBL/GenBank/DDBJ databases">
        <authorList>
            <person name="Varghese N."/>
            <person name="Submissions S."/>
        </authorList>
    </citation>
    <scope>NUCLEOTIDE SEQUENCE [LARGE SCALE GENOMIC DNA]</scope>
    <source>
        <strain evidence="12">DSM 3669</strain>
    </source>
</reference>
<keyword evidence="7" id="KW-0304">Gas vesicle</keyword>
<keyword evidence="5" id="KW-0378">Hydrolase</keyword>
<comment type="similarity">
    <text evidence="2">Belongs to the CbbQ/NirQ/NorQ/GpvN family.</text>
</comment>
<dbReference type="PANTHER" id="PTHR48103">
    <property type="entry name" value="MIDASIN-RELATED"/>
    <property type="match status" value="1"/>
</dbReference>
<dbReference type="EMBL" id="FOYM01000003">
    <property type="protein sequence ID" value="SFQ98592.1"/>
    <property type="molecule type" value="Genomic_DNA"/>
</dbReference>
<dbReference type="Proteomes" id="UP000199584">
    <property type="component" value="Unassembled WGS sequence"/>
</dbReference>
<dbReference type="OrthoDB" id="9808317at2"/>
<dbReference type="InterPro" id="IPR013462">
    <property type="entry name" value="Gas-vesicle_GvpN"/>
</dbReference>